<organism evidence="1">
    <name type="scientific">Pyricularia oryzae (strain Y34)</name>
    <name type="common">Rice blast fungus</name>
    <name type="synonym">Magnaporthe oryzae</name>
    <dbReference type="NCBI Taxonomy" id="1143189"/>
    <lineage>
        <taxon>Eukaryota</taxon>
        <taxon>Fungi</taxon>
        <taxon>Dikarya</taxon>
        <taxon>Ascomycota</taxon>
        <taxon>Pezizomycotina</taxon>
        <taxon>Sordariomycetes</taxon>
        <taxon>Sordariomycetidae</taxon>
        <taxon>Magnaporthales</taxon>
        <taxon>Pyriculariaceae</taxon>
        <taxon>Pyricularia</taxon>
    </lineage>
</organism>
<gene>
    <name evidence="1" type="ORF">OOU_Y34scaffold01033g1</name>
</gene>
<accession>A0AA97NMF2</accession>
<dbReference type="AlphaFoldDB" id="A0AA97NMF2"/>
<name>A0AA97NMF2_PYRO3</name>
<reference evidence="1" key="1">
    <citation type="journal article" date="2012" name="PLoS Genet.">
        <title>Comparative analysis of the genomes of two field isolates of the rice blast fungus Magnaporthe oryzae.</title>
        <authorList>
            <person name="Xue M."/>
            <person name="Yang J."/>
            <person name="Li Z."/>
            <person name="Hu S."/>
            <person name="Yao N."/>
            <person name="Dean R.A."/>
            <person name="Zhao W."/>
            <person name="Shen M."/>
            <person name="Zhang H."/>
            <person name="Li C."/>
            <person name="Liu L."/>
            <person name="Cao L."/>
            <person name="Xu X."/>
            <person name="Xing Y."/>
            <person name="Hsiang T."/>
            <person name="Zhang Z."/>
            <person name="Xu J.R."/>
            <person name="Peng Y.L."/>
        </authorList>
    </citation>
    <scope>NUCLEOTIDE SEQUENCE</scope>
    <source>
        <strain evidence="1">Y34</strain>
    </source>
</reference>
<protein>
    <submittedName>
        <fullName evidence="1">Uncharacterized protein</fullName>
    </submittedName>
</protein>
<sequence length="53" mass="6002">MEDIILMGQKHMEGKQITVKVGTQKFVLQNQMQHLITGIRFGKKLDRQYGAGG</sequence>
<proteinExistence type="predicted"/>
<evidence type="ECO:0000313" key="1">
    <source>
        <dbReference type="EMBL" id="ELQ32801.1"/>
    </source>
</evidence>
<dbReference type="EMBL" id="JH793264">
    <property type="protein sequence ID" value="ELQ32801.1"/>
    <property type="molecule type" value="Genomic_DNA"/>
</dbReference>
<dbReference type="Proteomes" id="UP000011086">
    <property type="component" value="Unassembled WGS sequence"/>
</dbReference>